<dbReference type="KEGG" id="cpra:CPter91_0623"/>
<protein>
    <submittedName>
        <fullName evidence="1">Uncharacterized protein</fullName>
    </submittedName>
</protein>
<accession>A0A127PYZ6</accession>
<evidence type="ECO:0000313" key="1">
    <source>
        <dbReference type="EMBL" id="AMP03018.1"/>
    </source>
</evidence>
<sequence length="184" mass="20850">MLEKYRQAFKNSAYPIKYIFVDANGENRDGSCCSSDVPKKIYMVNILAKESSEFIYSPEVNRLIKQDFEITIDDKSIISMPKADYLILRMSRPPEYNPKSAGCAAGMGEDRAYLIAIKNNGISVLNRNFFNCSGSYRMVHVNGQPGYEIRDYKKGSDQAQSVLYILQDGQLVRKENGPYKEAAQ</sequence>
<dbReference type="AlphaFoldDB" id="A0A127PYZ6"/>
<organism evidence="1 2">
    <name type="scientific">Collimonas pratensis</name>
    <dbReference type="NCBI Taxonomy" id="279113"/>
    <lineage>
        <taxon>Bacteria</taxon>
        <taxon>Pseudomonadati</taxon>
        <taxon>Pseudomonadota</taxon>
        <taxon>Betaproteobacteria</taxon>
        <taxon>Burkholderiales</taxon>
        <taxon>Oxalobacteraceae</taxon>
        <taxon>Collimonas</taxon>
    </lineage>
</organism>
<gene>
    <name evidence="1" type="ORF">CPter91_0623</name>
</gene>
<dbReference type="STRING" id="279113.CPter91_0623"/>
<dbReference type="Proteomes" id="UP000074561">
    <property type="component" value="Chromosome"/>
</dbReference>
<dbReference type="EMBL" id="CP013234">
    <property type="protein sequence ID" value="AMP03018.1"/>
    <property type="molecule type" value="Genomic_DNA"/>
</dbReference>
<evidence type="ECO:0000313" key="2">
    <source>
        <dbReference type="Proteomes" id="UP000074561"/>
    </source>
</evidence>
<name>A0A127PYZ6_9BURK</name>
<reference evidence="1 2" key="1">
    <citation type="submission" date="2015-11" db="EMBL/GenBank/DDBJ databases">
        <title>Exploring the genomic traits of fungus-feeding bacterial genus Collimonas.</title>
        <authorList>
            <person name="Song C."/>
            <person name="Schmidt R."/>
            <person name="de Jager V."/>
            <person name="Krzyzanowska D."/>
            <person name="Jongedijk E."/>
            <person name="Cankar K."/>
            <person name="Beekwilder J."/>
            <person name="van Veen A."/>
            <person name="de Boer W."/>
            <person name="van Veen J.A."/>
            <person name="Garbeva P."/>
        </authorList>
    </citation>
    <scope>NUCLEOTIDE SEQUENCE [LARGE SCALE GENOMIC DNA]</scope>
    <source>
        <strain evidence="1 2">Ter91</strain>
    </source>
</reference>
<dbReference type="PATRIC" id="fig|279113.9.peg.631"/>
<proteinExistence type="predicted"/>